<proteinExistence type="predicted"/>
<protein>
    <submittedName>
        <fullName evidence="1">Uncharacterized protein</fullName>
    </submittedName>
</protein>
<dbReference type="EMBL" id="LANW01000001">
    <property type="protein sequence ID" value="KJV67865.1"/>
    <property type="molecule type" value="Genomic_DNA"/>
</dbReference>
<organism evidence="1 2">
    <name type="scientific">Anaplasma phagocytophilum str. ApNP</name>
    <dbReference type="NCBI Taxonomy" id="1359153"/>
    <lineage>
        <taxon>Bacteria</taxon>
        <taxon>Pseudomonadati</taxon>
        <taxon>Pseudomonadota</taxon>
        <taxon>Alphaproteobacteria</taxon>
        <taxon>Rickettsiales</taxon>
        <taxon>Anaplasmataceae</taxon>
        <taxon>Anaplasma</taxon>
        <taxon>phagocytophilum group</taxon>
    </lineage>
</organism>
<gene>
    <name evidence="1" type="ORF">APHNP_0251</name>
</gene>
<reference evidence="1 2" key="1">
    <citation type="submission" date="2015-01" db="EMBL/GenBank/DDBJ databases">
        <title>Genome Sequencing of Rickettsiales.</title>
        <authorList>
            <person name="Daugherty S.C."/>
            <person name="Su Q."/>
            <person name="Abolude K."/>
            <person name="Beier-Sexton M."/>
            <person name="Carlyon J.A."/>
            <person name="Carter R."/>
            <person name="Day N.P."/>
            <person name="Dumler S.J."/>
            <person name="Dyachenko V."/>
            <person name="Godinez A."/>
            <person name="Kurtti T.J."/>
            <person name="Lichay M."/>
            <person name="Mullins K.E."/>
            <person name="Ott S."/>
            <person name="Pappas-Brown V."/>
            <person name="Paris D.H."/>
            <person name="Patel P."/>
            <person name="Richards A.L."/>
            <person name="Sadzewicz L."/>
            <person name="Sears K."/>
            <person name="Seidman D."/>
            <person name="Sengamalay N."/>
            <person name="Stenos J."/>
            <person name="Tallon L.J."/>
            <person name="Vincent G."/>
            <person name="Fraser C.M."/>
            <person name="Munderloh U."/>
            <person name="Dunning-Hotopp J.C."/>
        </authorList>
    </citation>
    <scope>NUCLEOTIDE SEQUENCE [LARGE SCALE GENOMIC DNA]</scope>
    <source>
        <strain evidence="1 2">ApNP</strain>
    </source>
</reference>
<dbReference type="PATRIC" id="fig|1359153.3.peg.259"/>
<name>A0A0F3NIL0_ANAPH</name>
<dbReference type="AlphaFoldDB" id="A0A0F3NIL0"/>
<dbReference type="Proteomes" id="UP000033385">
    <property type="component" value="Unassembled WGS sequence"/>
</dbReference>
<accession>A0A0F3NIL0</accession>
<comment type="caution">
    <text evidence="1">The sequence shown here is derived from an EMBL/GenBank/DDBJ whole genome shotgun (WGS) entry which is preliminary data.</text>
</comment>
<evidence type="ECO:0000313" key="1">
    <source>
        <dbReference type="EMBL" id="KJV67865.1"/>
    </source>
</evidence>
<evidence type="ECO:0000313" key="2">
    <source>
        <dbReference type="Proteomes" id="UP000033385"/>
    </source>
</evidence>
<sequence length="37" mass="4188">MLCNTACDVFKCLTAEIENTLVNLLQYFAIKACILTY</sequence>